<feature type="domain" description="Protein kinase" evidence="11">
    <location>
        <begin position="7"/>
        <end position="267"/>
    </location>
</feature>
<accession>B7K2P1</accession>
<dbReference type="EC" id="2.7.11.1" evidence="1"/>
<evidence type="ECO:0000313" key="12">
    <source>
        <dbReference type="EMBL" id="ACK66434.1"/>
    </source>
</evidence>
<evidence type="ECO:0000256" key="1">
    <source>
        <dbReference type="ARBA" id="ARBA00012513"/>
    </source>
</evidence>
<evidence type="ECO:0000256" key="9">
    <source>
        <dbReference type="PROSITE-ProRule" id="PRU10141"/>
    </source>
</evidence>
<dbReference type="EMBL" id="CP001287">
    <property type="protein sequence ID" value="ACK66434.1"/>
    <property type="molecule type" value="Genomic_DNA"/>
</dbReference>
<dbReference type="InterPro" id="IPR011009">
    <property type="entry name" value="Kinase-like_dom_sf"/>
</dbReference>
<protein>
    <recommendedName>
        <fullName evidence="1">non-specific serine/threonine protein kinase</fullName>
        <ecNumber evidence="1">2.7.11.1</ecNumber>
    </recommendedName>
</protein>
<feature type="binding site" evidence="9">
    <location>
        <position position="39"/>
    </location>
    <ligand>
        <name>ATP</name>
        <dbReference type="ChEBI" id="CHEBI:30616"/>
    </ligand>
</feature>
<dbReference type="STRING" id="41431.PCC8801_2423"/>
<evidence type="ECO:0000256" key="2">
    <source>
        <dbReference type="ARBA" id="ARBA00022527"/>
    </source>
</evidence>
<keyword evidence="4 9" id="KW-0547">Nucleotide-binding</keyword>
<feature type="coiled-coil region" evidence="10">
    <location>
        <begin position="591"/>
        <end position="618"/>
    </location>
</feature>
<dbReference type="SMART" id="SM00220">
    <property type="entry name" value="S_TKc"/>
    <property type="match status" value="1"/>
</dbReference>
<keyword evidence="10" id="KW-0175">Coiled coil</keyword>
<dbReference type="RefSeq" id="WP_012595701.1">
    <property type="nucleotide sequence ID" value="NC_011726.1"/>
</dbReference>
<dbReference type="PANTHER" id="PTHR24363">
    <property type="entry name" value="SERINE/THREONINE PROTEIN KINASE"/>
    <property type="match status" value="1"/>
</dbReference>
<dbReference type="PANTHER" id="PTHR24363:SF0">
    <property type="entry name" value="SERINE_THREONINE KINASE LIKE DOMAIN CONTAINING 1"/>
    <property type="match status" value="1"/>
</dbReference>
<evidence type="ECO:0000256" key="10">
    <source>
        <dbReference type="SAM" id="Coils"/>
    </source>
</evidence>
<evidence type="ECO:0000259" key="11">
    <source>
        <dbReference type="PROSITE" id="PS50011"/>
    </source>
</evidence>
<keyword evidence="6 9" id="KW-0067">ATP-binding</keyword>
<dbReference type="AlphaFoldDB" id="B7K2P1"/>
<evidence type="ECO:0000313" key="13">
    <source>
        <dbReference type="Proteomes" id="UP000008204"/>
    </source>
</evidence>
<proteinExistence type="predicted"/>
<evidence type="ECO:0000256" key="7">
    <source>
        <dbReference type="ARBA" id="ARBA00047899"/>
    </source>
</evidence>
<gene>
    <name evidence="12" type="ordered locus">PCC8801_2423</name>
</gene>
<reference evidence="13" key="1">
    <citation type="journal article" date="2011" name="MBio">
        <title>Novel metabolic attributes of the genus Cyanothece, comprising a group of unicellular nitrogen-fixing Cyanobacteria.</title>
        <authorList>
            <person name="Bandyopadhyay A."/>
            <person name="Elvitigala T."/>
            <person name="Welsh E."/>
            <person name="Stockel J."/>
            <person name="Liberton M."/>
            <person name="Min H."/>
            <person name="Sherman L.A."/>
            <person name="Pakrasi H.B."/>
        </authorList>
    </citation>
    <scope>NUCLEOTIDE SEQUENCE [LARGE SCALE GENOMIC DNA]</scope>
    <source>
        <strain evidence="13">PCC 8801</strain>
    </source>
</reference>
<dbReference type="InterPro" id="IPR017441">
    <property type="entry name" value="Protein_kinase_ATP_BS"/>
</dbReference>
<name>B7K2P1_RIPO1</name>
<dbReference type="GO" id="GO:0004674">
    <property type="term" value="F:protein serine/threonine kinase activity"/>
    <property type="evidence" value="ECO:0007669"/>
    <property type="project" value="UniProtKB-KW"/>
</dbReference>
<dbReference type="Pfam" id="PF00069">
    <property type="entry name" value="Pkinase"/>
    <property type="match status" value="1"/>
</dbReference>
<keyword evidence="5 12" id="KW-0418">Kinase</keyword>
<keyword evidence="13" id="KW-1185">Reference proteome</keyword>
<dbReference type="SUPFAM" id="SSF56112">
    <property type="entry name" value="Protein kinase-like (PK-like)"/>
    <property type="match status" value="1"/>
</dbReference>
<keyword evidence="3" id="KW-0808">Transferase</keyword>
<keyword evidence="2 12" id="KW-0723">Serine/threonine-protein kinase</keyword>
<dbReference type="PROSITE" id="PS50011">
    <property type="entry name" value="PROTEIN_KINASE_DOM"/>
    <property type="match status" value="1"/>
</dbReference>
<comment type="catalytic activity">
    <reaction evidence="8">
        <text>L-seryl-[protein] + ATP = O-phospho-L-seryl-[protein] + ADP + H(+)</text>
        <dbReference type="Rhea" id="RHEA:17989"/>
        <dbReference type="Rhea" id="RHEA-COMP:9863"/>
        <dbReference type="Rhea" id="RHEA-COMP:11604"/>
        <dbReference type="ChEBI" id="CHEBI:15378"/>
        <dbReference type="ChEBI" id="CHEBI:29999"/>
        <dbReference type="ChEBI" id="CHEBI:30616"/>
        <dbReference type="ChEBI" id="CHEBI:83421"/>
        <dbReference type="ChEBI" id="CHEBI:456216"/>
        <dbReference type="EC" id="2.7.11.1"/>
    </reaction>
</comment>
<dbReference type="eggNOG" id="COG0515">
    <property type="taxonomic scope" value="Bacteria"/>
</dbReference>
<evidence type="ECO:0000256" key="8">
    <source>
        <dbReference type="ARBA" id="ARBA00048679"/>
    </source>
</evidence>
<comment type="catalytic activity">
    <reaction evidence="7">
        <text>L-threonyl-[protein] + ATP = O-phospho-L-threonyl-[protein] + ADP + H(+)</text>
        <dbReference type="Rhea" id="RHEA:46608"/>
        <dbReference type="Rhea" id="RHEA-COMP:11060"/>
        <dbReference type="Rhea" id="RHEA-COMP:11605"/>
        <dbReference type="ChEBI" id="CHEBI:15378"/>
        <dbReference type="ChEBI" id="CHEBI:30013"/>
        <dbReference type="ChEBI" id="CHEBI:30616"/>
        <dbReference type="ChEBI" id="CHEBI:61977"/>
        <dbReference type="ChEBI" id="CHEBI:456216"/>
        <dbReference type="EC" id="2.7.11.1"/>
    </reaction>
</comment>
<dbReference type="PROSITE" id="PS00107">
    <property type="entry name" value="PROTEIN_KINASE_ATP"/>
    <property type="match status" value="1"/>
</dbReference>
<evidence type="ECO:0000256" key="6">
    <source>
        <dbReference type="ARBA" id="ARBA00022840"/>
    </source>
</evidence>
<dbReference type="OrthoDB" id="428678at2"/>
<evidence type="ECO:0000256" key="5">
    <source>
        <dbReference type="ARBA" id="ARBA00022777"/>
    </source>
</evidence>
<organism evidence="12 13">
    <name type="scientific">Rippkaea orientalis (strain PCC 8801 / RF-1)</name>
    <name type="common">Cyanothece sp. (strain PCC 8801)</name>
    <dbReference type="NCBI Taxonomy" id="41431"/>
    <lineage>
        <taxon>Bacteria</taxon>
        <taxon>Bacillati</taxon>
        <taxon>Cyanobacteriota</taxon>
        <taxon>Cyanophyceae</taxon>
        <taxon>Oscillatoriophycideae</taxon>
        <taxon>Chroococcales</taxon>
        <taxon>Aphanothecaceae</taxon>
        <taxon>Rippkaea</taxon>
        <taxon>Rippkaea orientalis</taxon>
    </lineage>
</organism>
<evidence type="ECO:0000256" key="4">
    <source>
        <dbReference type="ARBA" id="ARBA00022741"/>
    </source>
</evidence>
<dbReference type="InterPro" id="IPR000719">
    <property type="entry name" value="Prot_kinase_dom"/>
</dbReference>
<dbReference type="KEGG" id="cyp:PCC8801_2423"/>
<dbReference type="GO" id="GO:0005524">
    <property type="term" value="F:ATP binding"/>
    <property type="evidence" value="ECO:0007669"/>
    <property type="project" value="UniProtKB-UniRule"/>
</dbReference>
<sequence length="718" mass="82571">MNLFDRYKIEKTLGHGGFGETFLAKDTRMPSQRLVVIKKLKPINQLNVDDQIIKDSFRKEAAVLEKLGESHPNIPKLYEYFEYESEFYIIQEYIEGKTLAEISPVSSEKAFSILCSILETLQYVHDNKIIHRDIKPENIIIRDADQQPILIDFGAVKDSMGKVKLNSGSTVGSKIIGTRGYMAPEQSQGYPIFSSDLYSLGRTMIFALTGKIPIADEIEINPLTGELEWTKYVSEIDDKLAYVINKANQLSPNLRYPTAKEMRQDLMLNSQIKTKVLNLNSQKKSANNSQEIPDITILSSQPHNKNIKTSFSFVFPQSPDNIWKLLIAGGASCTIVAISIFTGFQWAIKNNTENLIAESETYYQNQKHEDCFNTVKKAINESKQLFIFDKNNLFNRAIDLENKCQVAYAKKLLANAQSFEQNGNYFDAIKEAQKISNFDSVIFQKAEILINESVNTMLKDAENKYDISGDSTEASELVKPLLNILPQNSQFYTNVRDSINKWQKEEESNKSKLDHARAELAKSNPNWNQAYNTANSVTTTYYQKLAEPLKDQAFHGNNKSRFESAKAQYNEGNLKGAVDLVKQIPSNASIYSEASNFLSEWQSELNNLEADVKNFLEHYFEEDINNEQWEDGWNHLSYEFQRQNNNSDVETYKDWWRNKKVYIKTINLLETRQKSTLVKVTYSIDDQDKNKSVDTNTVWCLREDNWYGFKFETRNFCQ</sequence>
<dbReference type="CDD" id="cd14014">
    <property type="entry name" value="STKc_PknB_like"/>
    <property type="match status" value="1"/>
</dbReference>
<dbReference type="Proteomes" id="UP000008204">
    <property type="component" value="Chromosome"/>
</dbReference>
<evidence type="ECO:0000256" key="3">
    <source>
        <dbReference type="ARBA" id="ARBA00022679"/>
    </source>
</evidence>
<dbReference type="PROSITE" id="PS00108">
    <property type="entry name" value="PROTEIN_KINASE_ST"/>
    <property type="match status" value="1"/>
</dbReference>
<dbReference type="InterPro" id="IPR008271">
    <property type="entry name" value="Ser/Thr_kinase_AS"/>
</dbReference>
<dbReference type="Gene3D" id="1.10.510.10">
    <property type="entry name" value="Transferase(Phosphotransferase) domain 1"/>
    <property type="match status" value="1"/>
</dbReference>
<dbReference type="HOGENOM" id="CLU_000288_135_5_3"/>